<evidence type="ECO:0000256" key="1">
    <source>
        <dbReference type="ARBA" id="ARBA00022737"/>
    </source>
</evidence>
<keyword evidence="6" id="KW-1185">Reference proteome</keyword>
<dbReference type="InterPro" id="IPR056823">
    <property type="entry name" value="TEN-like_YD-shell"/>
</dbReference>
<protein>
    <recommendedName>
        <fullName evidence="4">Teneurin-like YD-shell domain-containing protein</fullName>
    </recommendedName>
</protein>
<keyword evidence="3" id="KW-0732">Signal</keyword>
<dbReference type="InterPro" id="IPR022385">
    <property type="entry name" value="Rhs_assc_core"/>
</dbReference>
<evidence type="ECO:0000313" key="6">
    <source>
        <dbReference type="Proteomes" id="UP000011682"/>
    </source>
</evidence>
<dbReference type="NCBIfam" id="TIGR01643">
    <property type="entry name" value="YD_repeat_2x"/>
    <property type="match status" value="9"/>
</dbReference>
<proteinExistence type="predicted"/>
<sequence length="916" mass="100121">MLALALAGTLSATSLQAAPRNWSYTYTATGQIKTADGPRTDVQDITRYAYDAQGHLTTVTNALGHVTQLSNFDTYGNPLTIVDPNGVTSTLTYTPQGWLASVGVGGSTTSFEYDAIGQTTKVTRGDGSWLAYTWDDARRLTKVTNNLGEQVEFDLDAMGNRTAQRIKDASNNLTQQQQWVYDELGRLLRSVGAGGQTHSQQYDLNDNPTTNTNPRQFSHTQAYDALDRLVSSTDPLNGVTALGYDAQDNLRQVVDPRGVTTRYEYDGLGNLTKLISPDTGTTTYLHDAAGNVIQKTDARGVVTTYSYDALNRITSRRYPATPTLNVQYHYDMTADGNKGIGRLTAVKDASGVFGYKYDERGNLVKQIRSVKVLGADQYDTLGYVYDAANRLTRIDYPAGFRIHYNRNAAGQVNRVGFAVGNAAPTALVSNISYAPFGPLKSLTWNNGVALTRTYDQNYQFTAQQVGNWQSTYAHDANGNITGYSHSLFGSLDYQYDPLDRLTQEKDAGSKNAYAYDATGNRTSRTTYSITDGTETQTAKQTLQYAADSNRLSQRSTSYAVEVDAAGNYIRYSQSRRHTYDDQGRLSSVLNSAGETMVSYVYNAFGQRVLKDVQQGSTHYPYAYFYGPDGQVLGEVKYSNTGKKTTASYYVWLDNLPIAQIDLSYDNTGSTVTNTTLTYLHSDHLNTPRLATDQGGNLVWSWQSDAFGVGQPNNHGTNIDVILRFPGQIADAHSALYYNYFRDYDPETGRYVESDPLGLEAGLNTYGYALGSPLIYVDPYGLDITNPADWPQLPSGFAECVEERRWDWGQLGPQGANEKTVVGHAGTAGNLANSAGNAAAGATGSGISSASHQTSWQHRVGSNIGQAAQKAENGRRFGPTQARISGYGKAAGRLAILPTIWEGYWDIGSMVYCACSR</sequence>
<gene>
    <name evidence="5" type="ORF">D187_001800</name>
</gene>
<dbReference type="InterPro" id="IPR031325">
    <property type="entry name" value="RHS_repeat"/>
</dbReference>
<dbReference type="EMBL" id="ANAH02000013">
    <property type="protein sequence ID" value="EPX60313.1"/>
    <property type="molecule type" value="Genomic_DNA"/>
</dbReference>
<dbReference type="PANTHER" id="PTHR32305">
    <property type="match status" value="1"/>
</dbReference>
<evidence type="ECO:0000256" key="3">
    <source>
        <dbReference type="SAM" id="SignalP"/>
    </source>
</evidence>
<comment type="caution">
    <text evidence="5">The sequence shown here is derived from an EMBL/GenBank/DDBJ whole genome shotgun (WGS) entry which is preliminary data.</text>
</comment>
<dbReference type="PANTHER" id="PTHR32305:SF15">
    <property type="entry name" value="PROTEIN RHSA-RELATED"/>
    <property type="match status" value="1"/>
</dbReference>
<dbReference type="Pfam" id="PF25023">
    <property type="entry name" value="TEN_YD-shell"/>
    <property type="match status" value="2"/>
</dbReference>
<evidence type="ECO:0000256" key="2">
    <source>
        <dbReference type="SAM" id="MobiDB-lite"/>
    </source>
</evidence>
<reference evidence="5" key="1">
    <citation type="submission" date="2013-05" db="EMBL/GenBank/DDBJ databases">
        <title>Genome assembly of Cystobacter fuscus DSM 2262.</title>
        <authorList>
            <person name="Sharma G."/>
            <person name="Khatri I."/>
            <person name="Kaur C."/>
            <person name="Mayilraj S."/>
            <person name="Subramanian S."/>
        </authorList>
    </citation>
    <scope>NUCLEOTIDE SEQUENCE [LARGE SCALE GENOMIC DNA]</scope>
    <source>
        <strain evidence="5">DSM 2262</strain>
    </source>
</reference>
<dbReference type="Gene3D" id="2.180.10.10">
    <property type="entry name" value="RHS repeat-associated core"/>
    <property type="match status" value="2"/>
</dbReference>
<name>S9QUI7_CYSF2</name>
<dbReference type="NCBIfam" id="TIGR03696">
    <property type="entry name" value="Rhs_assc_core"/>
    <property type="match status" value="1"/>
</dbReference>
<dbReference type="Pfam" id="PF05593">
    <property type="entry name" value="RHS_repeat"/>
    <property type="match status" value="2"/>
</dbReference>
<dbReference type="AlphaFoldDB" id="S9QUI7"/>
<dbReference type="Proteomes" id="UP000011682">
    <property type="component" value="Unassembled WGS sequence"/>
</dbReference>
<evidence type="ECO:0000259" key="4">
    <source>
        <dbReference type="Pfam" id="PF25023"/>
    </source>
</evidence>
<feature type="domain" description="Teneurin-like YD-shell" evidence="4">
    <location>
        <begin position="456"/>
        <end position="754"/>
    </location>
</feature>
<evidence type="ECO:0000313" key="5">
    <source>
        <dbReference type="EMBL" id="EPX60313.1"/>
    </source>
</evidence>
<feature type="signal peptide" evidence="3">
    <location>
        <begin position="1"/>
        <end position="17"/>
    </location>
</feature>
<dbReference type="InterPro" id="IPR006530">
    <property type="entry name" value="YD"/>
</dbReference>
<feature type="domain" description="Teneurin-like YD-shell" evidence="4">
    <location>
        <begin position="19"/>
        <end position="153"/>
    </location>
</feature>
<dbReference type="eggNOG" id="COG3209">
    <property type="taxonomic scope" value="Bacteria"/>
</dbReference>
<accession>S9QUI7</accession>
<dbReference type="InterPro" id="IPR050708">
    <property type="entry name" value="T6SS_VgrG/RHS"/>
</dbReference>
<feature type="chain" id="PRO_5004555383" description="Teneurin-like YD-shell domain-containing protein" evidence="3">
    <location>
        <begin position="18"/>
        <end position="916"/>
    </location>
</feature>
<keyword evidence="1" id="KW-0677">Repeat</keyword>
<feature type="region of interest" description="Disordered" evidence="2">
    <location>
        <begin position="195"/>
        <end position="214"/>
    </location>
</feature>
<organism evidence="5 6">
    <name type="scientific">Cystobacter fuscus (strain ATCC 25194 / DSM 2262 / NBRC 100088 / M29)</name>
    <dbReference type="NCBI Taxonomy" id="1242864"/>
    <lineage>
        <taxon>Bacteria</taxon>
        <taxon>Pseudomonadati</taxon>
        <taxon>Myxococcota</taxon>
        <taxon>Myxococcia</taxon>
        <taxon>Myxococcales</taxon>
        <taxon>Cystobacterineae</taxon>
        <taxon>Archangiaceae</taxon>
        <taxon>Cystobacter</taxon>
    </lineage>
</organism>
<feature type="compositionally biased region" description="Polar residues" evidence="2">
    <location>
        <begin position="196"/>
        <end position="206"/>
    </location>
</feature>